<evidence type="ECO:0000256" key="2">
    <source>
        <dbReference type="ARBA" id="ARBA00023125"/>
    </source>
</evidence>
<dbReference type="AlphaFoldDB" id="A0A2W2ANE5"/>
<dbReference type="GO" id="GO:0003677">
    <property type="term" value="F:DNA binding"/>
    <property type="evidence" value="ECO:0007669"/>
    <property type="project" value="UniProtKB-KW"/>
</dbReference>
<keyword evidence="7" id="KW-1185">Reference proteome</keyword>
<dbReference type="SMART" id="SM00419">
    <property type="entry name" value="HTH_CRP"/>
    <property type="match status" value="1"/>
</dbReference>
<dbReference type="InterPro" id="IPR014710">
    <property type="entry name" value="RmlC-like_jellyroll"/>
</dbReference>
<dbReference type="InterPro" id="IPR000595">
    <property type="entry name" value="cNMP-bd_dom"/>
</dbReference>
<evidence type="ECO:0000313" key="7">
    <source>
        <dbReference type="Proteomes" id="UP000248795"/>
    </source>
</evidence>
<dbReference type="InterPro" id="IPR018490">
    <property type="entry name" value="cNMP-bd_dom_sf"/>
</dbReference>
<dbReference type="RefSeq" id="WP_111200336.1">
    <property type="nucleotide sequence ID" value="NZ_QKVK01000017.1"/>
</dbReference>
<protein>
    <recommendedName>
        <fullName evidence="8">Crp/Fnr family transcriptional regulator</fullName>
    </recommendedName>
</protein>
<evidence type="ECO:0000259" key="4">
    <source>
        <dbReference type="PROSITE" id="PS50042"/>
    </source>
</evidence>
<dbReference type="Gene3D" id="1.10.10.10">
    <property type="entry name" value="Winged helix-like DNA-binding domain superfamily/Winged helix DNA-binding domain"/>
    <property type="match status" value="1"/>
</dbReference>
<dbReference type="CDD" id="cd00038">
    <property type="entry name" value="CAP_ED"/>
    <property type="match status" value="1"/>
</dbReference>
<dbReference type="GO" id="GO:0005829">
    <property type="term" value="C:cytosol"/>
    <property type="evidence" value="ECO:0007669"/>
    <property type="project" value="TreeGrafter"/>
</dbReference>
<dbReference type="SUPFAM" id="SSF46785">
    <property type="entry name" value="Winged helix' DNA-binding domain"/>
    <property type="match status" value="1"/>
</dbReference>
<dbReference type="InterPro" id="IPR036390">
    <property type="entry name" value="WH_DNA-bd_sf"/>
</dbReference>
<sequence length="233" mass="26197">MQLEEAVAIARNSRWLSQHDRRVQDQLCSRMRLVTLPKNRTLFDIEDSASEIYCLVSGCAVITVPHPVQGMLHAHVMFAGRWFGEPAALGKRPRIMSVYARRPTELLALSQQAIIDLLQADPSLNWVLFNLMAWNVEEYLLHAVDLMIVDPRIRLCSRLLTFGGRLLNFLPSGPVSIPLTQEELAAASNMSRSTVFHLLGELVQHGICELGYREVRILDMPRLAAIVEEASTA</sequence>
<evidence type="ECO:0000259" key="5">
    <source>
        <dbReference type="PROSITE" id="PS51063"/>
    </source>
</evidence>
<dbReference type="PANTHER" id="PTHR24567">
    <property type="entry name" value="CRP FAMILY TRANSCRIPTIONAL REGULATORY PROTEIN"/>
    <property type="match status" value="1"/>
</dbReference>
<keyword evidence="1" id="KW-0805">Transcription regulation</keyword>
<proteinExistence type="predicted"/>
<dbReference type="SUPFAM" id="SSF51206">
    <property type="entry name" value="cAMP-binding domain-like"/>
    <property type="match status" value="1"/>
</dbReference>
<reference evidence="7" key="1">
    <citation type="submission" date="2018-06" db="EMBL/GenBank/DDBJ databases">
        <title>Aestuariibacter litoralis strain KCTC 52945T.</title>
        <authorList>
            <person name="Li X."/>
            <person name="Salam N."/>
            <person name="Li J.-L."/>
            <person name="Chen Y.-M."/>
            <person name="Yang Z.-W."/>
            <person name="Zhang L.-Y."/>
            <person name="Han M.-X."/>
            <person name="Xiao M."/>
            <person name="Li W.-J."/>
        </authorList>
    </citation>
    <scope>NUCLEOTIDE SEQUENCE [LARGE SCALE GENOMIC DNA]</scope>
    <source>
        <strain evidence="7">KCTC 52945</strain>
    </source>
</reference>
<dbReference type="PROSITE" id="PS51063">
    <property type="entry name" value="HTH_CRP_2"/>
    <property type="match status" value="1"/>
</dbReference>
<dbReference type="EMBL" id="QKVK01000017">
    <property type="protein sequence ID" value="PZF75092.1"/>
    <property type="molecule type" value="Genomic_DNA"/>
</dbReference>
<keyword evidence="3" id="KW-0804">Transcription</keyword>
<dbReference type="SMART" id="SM00100">
    <property type="entry name" value="cNMP"/>
    <property type="match status" value="1"/>
</dbReference>
<dbReference type="PANTHER" id="PTHR24567:SF74">
    <property type="entry name" value="HTH-TYPE TRANSCRIPTIONAL REGULATOR ARCR"/>
    <property type="match status" value="1"/>
</dbReference>
<name>A0A2W2ANE5_9HYPH</name>
<dbReference type="Gene3D" id="2.60.120.10">
    <property type="entry name" value="Jelly Rolls"/>
    <property type="match status" value="1"/>
</dbReference>
<evidence type="ECO:0008006" key="8">
    <source>
        <dbReference type="Google" id="ProtNLM"/>
    </source>
</evidence>
<evidence type="ECO:0000256" key="1">
    <source>
        <dbReference type="ARBA" id="ARBA00023015"/>
    </source>
</evidence>
<gene>
    <name evidence="6" type="ORF">DK847_20095</name>
</gene>
<dbReference type="GO" id="GO:0003700">
    <property type="term" value="F:DNA-binding transcription factor activity"/>
    <property type="evidence" value="ECO:0007669"/>
    <property type="project" value="TreeGrafter"/>
</dbReference>
<evidence type="ECO:0000256" key="3">
    <source>
        <dbReference type="ARBA" id="ARBA00023163"/>
    </source>
</evidence>
<dbReference type="InterPro" id="IPR036388">
    <property type="entry name" value="WH-like_DNA-bd_sf"/>
</dbReference>
<dbReference type="Pfam" id="PF13545">
    <property type="entry name" value="HTH_Crp_2"/>
    <property type="match status" value="1"/>
</dbReference>
<dbReference type="Pfam" id="PF00027">
    <property type="entry name" value="cNMP_binding"/>
    <property type="match status" value="1"/>
</dbReference>
<feature type="domain" description="Cyclic nucleotide-binding" evidence="4">
    <location>
        <begin position="15"/>
        <end position="118"/>
    </location>
</feature>
<accession>A0A2W2ANE5</accession>
<organism evidence="6 7">
    <name type="scientific">Aestuariivirga litoralis</name>
    <dbReference type="NCBI Taxonomy" id="2650924"/>
    <lineage>
        <taxon>Bacteria</taxon>
        <taxon>Pseudomonadati</taxon>
        <taxon>Pseudomonadota</taxon>
        <taxon>Alphaproteobacteria</taxon>
        <taxon>Hyphomicrobiales</taxon>
        <taxon>Aestuariivirgaceae</taxon>
        <taxon>Aestuariivirga</taxon>
    </lineage>
</organism>
<comment type="caution">
    <text evidence="6">The sequence shown here is derived from an EMBL/GenBank/DDBJ whole genome shotgun (WGS) entry which is preliminary data.</text>
</comment>
<evidence type="ECO:0000313" key="6">
    <source>
        <dbReference type="EMBL" id="PZF75092.1"/>
    </source>
</evidence>
<dbReference type="Proteomes" id="UP000248795">
    <property type="component" value="Unassembled WGS sequence"/>
</dbReference>
<feature type="domain" description="HTH crp-type" evidence="5">
    <location>
        <begin position="149"/>
        <end position="221"/>
    </location>
</feature>
<dbReference type="InterPro" id="IPR050397">
    <property type="entry name" value="Env_Response_Regulators"/>
</dbReference>
<dbReference type="InterPro" id="IPR012318">
    <property type="entry name" value="HTH_CRP"/>
</dbReference>
<dbReference type="PROSITE" id="PS50042">
    <property type="entry name" value="CNMP_BINDING_3"/>
    <property type="match status" value="1"/>
</dbReference>
<keyword evidence="2" id="KW-0238">DNA-binding</keyword>